<comment type="caution">
    <text evidence="1">The sequence shown here is derived from an EMBL/GenBank/DDBJ whole genome shotgun (WGS) entry which is preliminary data.</text>
</comment>
<accession>X1F2G9</accession>
<sequence>SRLGILQGRAKMNKMTKVSADEIVKALLFEANETANKIIKDTENAAQNILEEQREIGRGRAKEIVTSVAKKAQKDSNIIKLRETASAENEAKWLILEKKHALIENVLNQIQGKC</sequence>
<organism evidence="1">
    <name type="scientific">marine sediment metagenome</name>
    <dbReference type="NCBI Taxonomy" id="412755"/>
    <lineage>
        <taxon>unclassified sequences</taxon>
        <taxon>metagenomes</taxon>
        <taxon>ecological metagenomes</taxon>
    </lineage>
</organism>
<dbReference type="EMBL" id="BART01036835">
    <property type="protein sequence ID" value="GAH14978.1"/>
    <property type="molecule type" value="Genomic_DNA"/>
</dbReference>
<dbReference type="AlphaFoldDB" id="X1F2G9"/>
<proteinExistence type="predicted"/>
<dbReference type="Gene3D" id="1.20.5.620">
    <property type="entry name" value="F1F0 ATP synthase subunit B, membrane domain"/>
    <property type="match status" value="1"/>
</dbReference>
<reference evidence="1" key="1">
    <citation type="journal article" date="2014" name="Front. Microbiol.">
        <title>High frequency of phylogenetically diverse reductive dehalogenase-homologous genes in deep subseafloor sedimentary metagenomes.</title>
        <authorList>
            <person name="Kawai M."/>
            <person name="Futagami T."/>
            <person name="Toyoda A."/>
            <person name="Takaki Y."/>
            <person name="Nishi S."/>
            <person name="Hori S."/>
            <person name="Arai W."/>
            <person name="Tsubouchi T."/>
            <person name="Morono Y."/>
            <person name="Uchiyama I."/>
            <person name="Ito T."/>
            <person name="Fujiyama A."/>
            <person name="Inagaki F."/>
            <person name="Takami H."/>
        </authorList>
    </citation>
    <scope>NUCLEOTIDE SEQUENCE</scope>
    <source>
        <strain evidence="1">Expedition CK06-06</strain>
    </source>
</reference>
<feature type="non-terminal residue" evidence="1">
    <location>
        <position position="1"/>
    </location>
</feature>
<protein>
    <submittedName>
        <fullName evidence="1">Uncharacterized protein</fullName>
    </submittedName>
</protein>
<evidence type="ECO:0000313" key="1">
    <source>
        <dbReference type="EMBL" id="GAH14978.1"/>
    </source>
</evidence>
<gene>
    <name evidence="1" type="ORF">S01H4_61935</name>
</gene>
<name>X1F2G9_9ZZZZ</name>